<gene>
    <name evidence="1" type="ORF">JCM19314_3662</name>
</gene>
<reference evidence="1 2" key="1">
    <citation type="journal article" date="2014" name="Genome Announc.">
        <title>Draft Genome Sequences of Marine Flavobacterium Nonlabens Strains NR17, NR24, NR27, NR32, NR33, and Ara13.</title>
        <authorList>
            <person name="Nakanishi M."/>
            <person name="Meirelles P."/>
            <person name="Suzuki R."/>
            <person name="Takatani N."/>
            <person name="Mino S."/>
            <person name="Suda W."/>
            <person name="Oshima K."/>
            <person name="Hattori M."/>
            <person name="Ohkuma M."/>
            <person name="Hosokawa M."/>
            <person name="Miyashita K."/>
            <person name="Thompson F.L."/>
            <person name="Niwa A."/>
            <person name="Sawabe T."/>
            <person name="Sawabe T."/>
        </authorList>
    </citation>
    <scope>NUCLEOTIDE SEQUENCE [LARGE SCALE GENOMIC DNA]</scope>
    <source>
        <strain evidence="2">JCM19314</strain>
    </source>
</reference>
<evidence type="ECO:0000313" key="2">
    <source>
        <dbReference type="Proteomes" id="UP000029226"/>
    </source>
</evidence>
<dbReference type="AlphaFoldDB" id="A0A090QBM3"/>
<evidence type="ECO:0000313" key="1">
    <source>
        <dbReference type="EMBL" id="GAK99617.1"/>
    </source>
</evidence>
<dbReference type="Proteomes" id="UP000029226">
    <property type="component" value="Unassembled WGS sequence"/>
</dbReference>
<comment type="caution">
    <text evidence="1">The sequence shown here is derived from an EMBL/GenBank/DDBJ whole genome shotgun (WGS) entry which is preliminary data.</text>
</comment>
<dbReference type="EMBL" id="BBMM01000002">
    <property type="protein sequence ID" value="GAK99617.1"/>
    <property type="molecule type" value="Genomic_DNA"/>
</dbReference>
<protein>
    <submittedName>
        <fullName evidence="1">Uncharacterized protein</fullName>
    </submittedName>
</protein>
<organism evidence="1 2">
    <name type="scientific">Nonlabens ulvanivorans</name>
    <name type="common">Persicivirga ulvanivorans</name>
    <dbReference type="NCBI Taxonomy" id="906888"/>
    <lineage>
        <taxon>Bacteria</taxon>
        <taxon>Pseudomonadati</taxon>
        <taxon>Bacteroidota</taxon>
        <taxon>Flavobacteriia</taxon>
        <taxon>Flavobacteriales</taxon>
        <taxon>Flavobacteriaceae</taxon>
        <taxon>Nonlabens</taxon>
    </lineage>
</organism>
<accession>A0A090QBM3</accession>
<name>A0A090QBM3_NONUL</name>
<proteinExistence type="predicted"/>
<sequence>MKCLFGSLTYFNILRALPVEDKLSVSFKVSDNNHFKYGYDC</sequence>